<dbReference type="AlphaFoldDB" id="A0A4R2PNF4"/>
<keyword evidence="2" id="KW-0812">Transmembrane</keyword>
<feature type="region of interest" description="Disordered" evidence="1">
    <location>
        <begin position="41"/>
        <end position="203"/>
    </location>
</feature>
<dbReference type="Proteomes" id="UP000295399">
    <property type="component" value="Unassembled WGS sequence"/>
</dbReference>
<protein>
    <submittedName>
        <fullName evidence="4">Putative Zn finger-like uncharacterized protein</fullName>
    </submittedName>
</protein>
<proteinExistence type="predicted"/>
<sequence>MLIACPSCSTRYNVPEAALAGGGRLVRCSSCGHEWRAVAETDASNEAAEPATLPEREERPDFSAVFRDADDDADAPAPDDPAPPGSATSDTIAADNATADRPSEPQQAGGAGPAGRPDMDPNSPFAALRQAVERSGSVDMAAERAAKAERADAADEGALADPSPFGHPAMAPADAPNGTAKRPRGPRGLDGLSPFGAADHDRPAARRPRWVTAGWVALPVFYLALAGGFVGFADTVASAWPASRPLYAALGMTPNAADAGAPAPSAAQLLRLSTPEVAYRNPQDPTNGLSIAVTITNPTDRRLTLPPLDGVAEDARGNVIYQWQIPVDRSVLEPGASVPVETGIDFTPDRLDTVRIAFRTDPQDG</sequence>
<name>A0A4R2PNF4_RHOSA</name>
<feature type="transmembrane region" description="Helical" evidence="2">
    <location>
        <begin position="210"/>
        <end position="233"/>
    </location>
</feature>
<keyword evidence="2" id="KW-1133">Transmembrane helix</keyword>
<keyword evidence="2" id="KW-0472">Membrane</keyword>
<evidence type="ECO:0000313" key="4">
    <source>
        <dbReference type="EMBL" id="TCP36464.1"/>
    </source>
</evidence>
<feature type="domain" description="Zinc finger/thioredoxin putative" evidence="3">
    <location>
        <begin position="1"/>
        <end position="36"/>
    </location>
</feature>
<gene>
    <name evidence="4" type="ORF">EV659_103356</name>
</gene>
<dbReference type="EMBL" id="SLXO01000003">
    <property type="protein sequence ID" value="TCP36464.1"/>
    <property type="molecule type" value="Genomic_DNA"/>
</dbReference>
<accession>A0A4R2PNF4</accession>
<reference evidence="4 5" key="1">
    <citation type="submission" date="2019-03" db="EMBL/GenBank/DDBJ databases">
        <title>Genomic Encyclopedia of Type Strains, Phase IV (KMG-IV): sequencing the most valuable type-strain genomes for metagenomic binning, comparative biology and taxonomic classification.</title>
        <authorList>
            <person name="Goeker M."/>
        </authorList>
    </citation>
    <scope>NUCLEOTIDE SEQUENCE [LARGE SCALE GENOMIC DNA]</scope>
    <source>
        <strain evidence="4 5">DSM 2132</strain>
    </source>
</reference>
<keyword evidence="5" id="KW-1185">Reference proteome</keyword>
<dbReference type="InterPro" id="IPR011723">
    <property type="entry name" value="Znf/thioredoxin_put"/>
</dbReference>
<comment type="caution">
    <text evidence="4">The sequence shown here is derived from an EMBL/GenBank/DDBJ whole genome shotgun (WGS) entry which is preliminary data.</text>
</comment>
<evidence type="ECO:0000259" key="3">
    <source>
        <dbReference type="Pfam" id="PF13717"/>
    </source>
</evidence>
<evidence type="ECO:0000313" key="5">
    <source>
        <dbReference type="Proteomes" id="UP000295399"/>
    </source>
</evidence>
<evidence type="ECO:0000256" key="2">
    <source>
        <dbReference type="SAM" id="Phobius"/>
    </source>
</evidence>
<feature type="compositionally biased region" description="Basic and acidic residues" evidence="1">
    <location>
        <begin position="141"/>
        <end position="153"/>
    </location>
</feature>
<dbReference type="NCBIfam" id="TIGR02098">
    <property type="entry name" value="MJ0042_CXXC"/>
    <property type="match status" value="1"/>
</dbReference>
<dbReference type="Pfam" id="PF13717">
    <property type="entry name" value="Zn_ribbon_4"/>
    <property type="match status" value="1"/>
</dbReference>
<organism evidence="4 5">
    <name type="scientific">Rhodothalassium salexigens DSM 2132</name>
    <dbReference type="NCBI Taxonomy" id="1188247"/>
    <lineage>
        <taxon>Bacteria</taxon>
        <taxon>Pseudomonadati</taxon>
        <taxon>Pseudomonadota</taxon>
        <taxon>Alphaproteobacteria</taxon>
        <taxon>Rhodothalassiales</taxon>
        <taxon>Rhodothalassiaceae</taxon>
        <taxon>Rhodothalassium</taxon>
    </lineage>
</organism>
<dbReference type="InParanoid" id="A0A4R2PNF4"/>
<evidence type="ECO:0000256" key="1">
    <source>
        <dbReference type="SAM" id="MobiDB-lite"/>
    </source>
</evidence>